<dbReference type="InterPro" id="IPR003441">
    <property type="entry name" value="NAC-dom"/>
</dbReference>
<keyword evidence="6" id="KW-0812">Transmembrane</keyword>
<feature type="transmembrane region" description="Helical" evidence="6">
    <location>
        <begin position="566"/>
        <end position="584"/>
    </location>
</feature>
<keyword evidence="6" id="KW-1133">Transmembrane helix</keyword>
<keyword evidence="2" id="KW-0805">Transcription regulation</keyword>
<proteinExistence type="predicted"/>
<organism evidence="8 9">
    <name type="scientific">Morella rubra</name>
    <name type="common">Chinese bayberry</name>
    <dbReference type="NCBI Taxonomy" id="262757"/>
    <lineage>
        <taxon>Eukaryota</taxon>
        <taxon>Viridiplantae</taxon>
        <taxon>Streptophyta</taxon>
        <taxon>Embryophyta</taxon>
        <taxon>Tracheophyta</taxon>
        <taxon>Spermatophyta</taxon>
        <taxon>Magnoliopsida</taxon>
        <taxon>eudicotyledons</taxon>
        <taxon>Gunneridae</taxon>
        <taxon>Pentapetalae</taxon>
        <taxon>rosids</taxon>
        <taxon>fabids</taxon>
        <taxon>Fagales</taxon>
        <taxon>Myricaceae</taxon>
        <taxon>Morella</taxon>
    </lineage>
</organism>
<dbReference type="SUPFAM" id="SSF101941">
    <property type="entry name" value="NAC domain"/>
    <property type="match status" value="1"/>
</dbReference>
<dbReference type="PANTHER" id="PTHR31744:SF210">
    <property type="entry name" value="NAC DOMAIN-CONTAINING PROTEIN 86-LIKE"/>
    <property type="match status" value="1"/>
</dbReference>
<evidence type="ECO:0000313" key="8">
    <source>
        <dbReference type="EMBL" id="KAB1211372.1"/>
    </source>
</evidence>
<protein>
    <submittedName>
        <fullName evidence="8">NAC domain-containing protein 74</fullName>
    </submittedName>
</protein>
<evidence type="ECO:0000313" key="9">
    <source>
        <dbReference type="Proteomes" id="UP000516437"/>
    </source>
</evidence>
<feature type="domain" description="NAC" evidence="7">
    <location>
        <begin position="6"/>
        <end position="156"/>
    </location>
</feature>
<keyword evidence="3" id="KW-0238">DNA-binding</keyword>
<comment type="caution">
    <text evidence="8">The sequence shown here is derived from an EMBL/GenBank/DDBJ whole genome shotgun (WGS) entry which is preliminary data.</text>
</comment>
<dbReference type="PROSITE" id="PS51005">
    <property type="entry name" value="NAC"/>
    <property type="match status" value="1"/>
</dbReference>
<dbReference type="FunFam" id="2.170.150.80:FF:000002">
    <property type="entry name" value="Nac domain-containing protein 86"/>
    <property type="match status" value="1"/>
</dbReference>
<gene>
    <name evidence="8" type="ORF">CJ030_MR6G021438</name>
</gene>
<comment type="subcellular location">
    <subcellularLocation>
        <location evidence="1">Nucleus</location>
    </subcellularLocation>
</comment>
<name>A0A6A1VES9_9ROSI</name>
<dbReference type="Pfam" id="PF02365">
    <property type="entry name" value="NAM"/>
    <property type="match status" value="1"/>
</dbReference>
<evidence type="ECO:0000256" key="4">
    <source>
        <dbReference type="ARBA" id="ARBA00023163"/>
    </source>
</evidence>
<keyword evidence="6" id="KW-0472">Membrane</keyword>
<dbReference type="GO" id="GO:0003677">
    <property type="term" value="F:DNA binding"/>
    <property type="evidence" value="ECO:0007669"/>
    <property type="project" value="UniProtKB-KW"/>
</dbReference>
<dbReference type="GO" id="GO:0006355">
    <property type="term" value="P:regulation of DNA-templated transcription"/>
    <property type="evidence" value="ECO:0007669"/>
    <property type="project" value="InterPro"/>
</dbReference>
<dbReference type="Proteomes" id="UP000516437">
    <property type="component" value="Chromosome 6"/>
</dbReference>
<evidence type="ECO:0000256" key="2">
    <source>
        <dbReference type="ARBA" id="ARBA00023015"/>
    </source>
</evidence>
<reference evidence="8 9" key="1">
    <citation type="journal article" date="2019" name="Plant Biotechnol. J.">
        <title>The red bayberry genome and genetic basis of sex determination.</title>
        <authorList>
            <person name="Jia H.M."/>
            <person name="Jia H.J."/>
            <person name="Cai Q.L."/>
            <person name="Wang Y."/>
            <person name="Zhao H.B."/>
            <person name="Yang W.F."/>
            <person name="Wang G.Y."/>
            <person name="Li Y.H."/>
            <person name="Zhan D.L."/>
            <person name="Shen Y.T."/>
            <person name="Niu Q.F."/>
            <person name="Chang L."/>
            <person name="Qiu J."/>
            <person name="Zhao L."/>
            <person name="Xie H.B."/>
            <person name="Fu W.Y."/>
            <person name="Jin J."/>
            <person name="Li X.W."/>
            <person name="Jiao Y."/>
            <person name="Zhou C.C."/>
            <person name="Tu T."/>
            <person name="Chai C.Y."/>
            <person name="Gao J.L."/>
            <person name="Fan L.J."/>
            <person name="van de Weg E."/>
            <person name="Wang J.Y."/>
            <person name="Gao Z.S."/>
        </authorList>
    </citation>
    <scope>NUCLEOTIDE SEQUENCE [LARGE SCALE GENOMIC DNA]</scope>
    <source>
        <tissue evidence="8">Leaves</tissue>
    </source>
</reference>
<evidence type="ECO:0000256" key="6">
    <source>
        <dbReference type="SAM" id="Phobius"/>
    </source>
</evidence>
<keyword evidence="5" id="KW-0539">Nucleus</keyword>
<dbReference type="AlphaFoldDB" id="A0A6A1VES9"/>
<dbReference type="OrthoDB" id="1860415at2759"/>
<dbReference type="Gene3D" id="2.170.150.80">
    <property type="entry name" value="NAC domain"/>
    <property type="match status" value="1"/>
</dbReference>
<keyword evidence="4" id="KW-0804">Transcription</keyword>
<evidence type="ECO:0000256" key="5">
    <source>
        <dbReference type="ARBA" id="ARBA00023242"/>
    </source>
</evidence>
<evidence type="ECO:0000256" key="1">
    <source>
        <dbReference type="ARBA" id="ARBA00004123"/>
    </source>
</evidence>
<dbReference type="InterPro" id="IPR036093">
    <property type="entry name" value="NAC_dom_sf"/>
</dbReference>
<sequence>MAPVSLPPGFRFHPTDEELVAYYLKRKINGRKIELEIIPEIDLYKCEPWDLPGKSLLPSKDLEWYFFSPRDRKYPNGSRTNRATKAGYWKATGKDRKVNSQTRAVGMKKTLVYYRGRAPHGARTGWVMHEYRLDERECETASGMQDAYALCRVFKKSPIVPKIGDHYVPTTSNQLTSDHSSSIELYSEGRCEDLESSDFTMPYDSCPPNMITGSSLDTSGTIDGRWMQFLSDDAFNFTPPPFPNYGSVSYPPSRVDIALECARVQHRFSLPPLEVQDFPQAAGFTDFRLMSQSNPLPESANETDHIVQEILSVAQASQELINQSNLSDHQWGGNYTPDDDFSFMVVRDTANQVIDLSSERYIERTWEDPSSIQIEDLDEDFKTQRISENLRWVGMSDEDLQKSFMDEQKIVPIEVISSFHRREEHEIQGERVHNASGKELNDTTETNTFPLEFVNDEPNDENFLDDGNMDDYSSSPSFEVIEEVKINHGMFISTRQVAETFFHQIVPSQTVKVHLNPVMMTNFSIGLKADAQRRSENNGGSFLRKFKAFARGKLAAFNKSIKPCRGIARAIICMVALFLVHIYFGEYMEKEKLEDSFNANDKVDWKGCSNDMKYKRSRPGRIKSNDRKEQLSLLINTTGGNGLSAFSKSTGIFLTVSLALCTIWANHIIPAA</sequence>
<dbReference type="PANTHER" id="PTHR31744">
    <property type="entry name" value="PROTEIN CUP-SHAPED COTYLEDON 2-RELATED"/>
    <property type="match status" value="1"/>
</dbReference>
<evidence type="ECO:0000256" key="3">
    <source>
        <dbReference type="ARBA" id="ARBA00023125"/>
    </source>
</evidence>
<dbReference type="EMBL" id="RXIC02000024">
    <property type="protein sequence ID" value="KAB1211372.1"/>
    <property type="molecule type" value="Genomic_DNA"/>
</dbReference>
<evidence type="ECO:0000259" key="7">
    <source>
        <dbReference type="PROSITE" id="PS51005"/>
    </source>
</evidence>
<dbReference type="GO" id="GO:0005634">
    <property type="term" value="C:nucleus"/>
    <property type="evidence" value="ECO:0007669"/>
    <property type="project" value="UniProtKB-SubCell"/>
</dbReference>
<accession>A0A6A1VES9</accession>
<keyword evidence="9" id="KW-1185">Reference proteome</keyword>